<dbReference type="GO" id="GO:0008146">
    <property type="term" value="F:sulfotransferase activity"/>
    <property type="evidence" value="ECO:0007669"/>
    <property type="project" value="InterPro"/>
</dbReference>
<feature type="domain" description="Sulfotransferase" evidence="4">
    <location>
        <begin position="43"/>
        <end position="136"/>
    </location>
</feature>
<dbReference type="SUPFAM" id="SSF52540">
    <property type="entry name" value="P-loop containing nucleoside triphosphate hydrolases"/>
    <property type="match status" value="1"/>
</dbReference>
<reference evidence="5 6" key="1">
    <citation type="journal article" date="2021" name="Plant Biotechnol. J.">
        <title>Multi-omics assisted identification of the key and species-specific regulatory components of drought-tolerant mechanisms in Gossypium stocksii.</title>
        <authorList>
            <person name="Yu D."/>
            <person name="Ke L."/>
            <person name="Zhang D."/>
            <person name="Wu Y."/>
            <person name="Sun Y."/>
            <person name="Mei J."/>
            <person name="Sun J."/>
            <person name="Sun Y."/>
        </authorList>
    </citation>
    <scope>NUCLEOTIDE SEQUENCE [LARGE SCALE GENOMIC DNA]</scope>
    <source>
        <strain evidence="6">cv. E1</strain>
        <tissue evidence="5">Leaf</tissue>
    </source>
</reference>
<evidence type="ECO:0000256" key="1">
    <source>
        <dbReference type="ARBA" id="ARBA00005771"/>
    </source>
</evidence>
<proteinExistence type="inferred from homology"/>
<comment type="similarity">
    <text evidence="1 3">Belongs to the sulfotransferase 1 family.</text>
</comment>
<accession>A0A9D3ZF67</accession>
<comment type="caution">
    <text evidence="5">The sequence shown here is derived from an EMBL/GenBank/DDBJ whole genome shotgun (WGS) entry which is preliminary data.</text>
</comment>
<dbReference type="EMBL" id="JAIQCV010000013">
    <property type="protein sequence ID" value="KAH1031507.1"/>
    <property type="molecule type" value="Genomic_DNA"/>
</dbReference>
<gene>
    <name evidence="5" type="ORF">J1N35_043681</name>
</gene>
<organism evidence="5 6">
    <name type="scientific">Gossypium stocksii</name>
    <dbReference type="NCBI Taxonomy" id="47602"/>
    <lineage>
        <taxon>Eukaryota</taxon>
        <taxon>Viridiplantae</taxon>
        <taxon>Streptophyta</taxon>
        <taxon>Embryophyta</taxon>
        <taxon>Tracheophyta</taxon>
        <taxon>Spermatophyta</taxon>
        <taxon>Magnoliopsida</taxon>
        <taxon>eudicotyledons</taxon>
        <taxon>Gunneridae</taxon>
        <taxon>Pentapetalae</taxon>
        <taxon>rosids</taxon>
        <taxon>malvids</taxon>
        <taxon>Malvales</taxon>
        <taxon>Malvaceae</taxon>
        <taxon>Malvoideae</taxon>
        <taxon>Gossypium</taxon>
    </lineage>
</organism>
<evidence type="ECO:0000256" key="2">
    <source>
        <dbReference type="ARBA" id="ARBA00022679"/>
    </source>
</evidence>
<dbReference type="Proteomes" id="UP000828251">
    <property type="component" value="Unassembled WGS sequence"/>
</dbReference>
<dbReference type="InterPro" id="IPR000863">
    <property type="entry name" value="Sulfotransferase_dom"/>
</dbReference>
<dbReference type="Pfam" id="PF00685">
    <property type="entry name" value="Sulfotransfer_1"/>
    <property type="match status" value="1"/>
</dbReference>
<evidence type="ECO:0000313" key="5">
    <source>
        <dbReference type="EMBL" id="KAH1031507.1"/>
    </source>
</evidence>
<dbReference type="EC" id="2.8.2.-" evidence="3"/>
<name>A0A9D3ZF67_9ROSI</name>
<keyword evidence="6" id="KW-1185">Reference proteome</keyword>
<evidence type="ECO:0000313" key="6">
    <source>
        <dbReference type="Proteomes" id="UP000828251"/>
    </source>
</evidence>
<dbReference type="PANTHER" id="PTHR11783">
    <property type="entry name" value="SULFOTRANSFERASE SULT"/>
    <property type="match status" value="1"/>
</dbReference>
<dbReference type="AlphaFoldDB" id="A0A9D3ZF67"/>
<sequence length="137" mass="15698">MMVWPLPDHEDKSLFLLLGSWVNQRCEGIRTTLGPCFRVLERSLENLEQMMMKLAQFLGCQFFYAEETNVAVDGILILCSFENLSNFEVTKTGKLAACMEYKVFFRCGEVGDAKNHLTPSMIEKLDQVTKEKRQGYG</sequence>
<keyword evidence="2 3" id="KW-0808">Transferase</keyword>
<dbReference type="InterPro" id="IPR027417">
    <property type="entry name" value="P-loop_NTPase"/>
</dbReference>
<dbReference type="Gene3D" id="3.40.50.300">
    <property type="entry name" value="P-loop containing nucleotide triphosphate hydrolases"/>
    <property type="match status" value="1"/>
</dbReference>
<dbReference type="OrthoDB" id="205623at2759"/>
<protein>
    <recommendedName>
        <fullName evidence="3">Sulfotransferase</fullName>
        <ecNumber evidence="3">2.8.2.-</ecNumber>
    </recommendedName>
</protein>
<evidence type="ECO:0000256" key="3">
    <source>
        <dbReference type="RuleBase" id="RU361155"/>
    </source>
</evidence>
<evidence type="ECO:0000259" key="4">
    <source>
        <dbReference type="Pfam" id="PF00685"/>
    </source>
</evidence>